<name>A0A4Q7N101_9BACT</name>
<dbReference type="SUPFAM" id="SSF53756">
    <property type="entry name" value="UDP-Glycosyltransferase/glycogen phosphorylase"/>
    <property type="match status" value="1"/>
</dbReference>
<comment type="caution">
    <text evidence="1">The sequence shown here is derived from an EMBL/GenBank/DDBJ whole genome shotgun (WGS) entry which is preliminary data.</text>
</comment>
<dbReference type="RefSeq" id="WP_130539416.1">
    <property type="nucleotide sequence ID" value="NZ_CP042431.1"/>
</dbReference>
<gene>
    <name evidence="1" type="ORF">EV199_0858</name>
</gene>
<dbReference type="GO" id="GO:0016740">
    <property type="term" value="F:transferase activity"/>
    <property type="evidence" value="ECO:0007669"/>
    <property type="project" value="UniProtKB-KW"/>
</dbReference>
<keyword evidence="1" id="KW-0808">Transferase</keyword>
<accession>A0A4Q7N101</accession>
<dbReference type="AlphaFoldDB" id="A0A4Q7N101"/>
<dbReference type="Proteomes" id="UP000293874">
    <property type="component" value="Unassembled WGS sequence"/>
</dbReference>
<keyword evidence="2" id="KW-1185">Reference proteome</keyword>
<organism evidence="1 2">
    <name type="scientific">Pseudobacter ginsenosidimutans</name>
    <dbReference type="NCBI Taxonomy" id="661488"/>
    <lineage>
        <taxon>Bacteria</taxon>
        <taxon>Pseudomonadati</taxon>
        <taxon>Bacteroidota</taxon>
        <taxon>Chitinophagia</taxon>
        <taxon>Chitinophagales</taxon>
        <taxon>Chitinophagaceae</taxon>
        <taxon>Pseudobacter</taxon>
    </lineage>
</organism>
<dbReference type="OrthoDB" id="9787111at2"/>
<protein>
    <submittedName>
        <fullName evidence="1">Glycosyl transferase family 1</fullName>
    </submittedName>
</protein>
<dbReference type="EMBL" id="SGXA01000001">
    <property type="protein sequence ID" value="RZS75003.1"/>
    <property type="molecule type" value="Genomic_DNA"/>
</dbReference>
<proteinExistence type="predicted"/>
<dbReference type="Pfam" id="PF13692">
    <property type="entry name" value="Glyco_trans_1_4"/>
    <property type="match status" value="1"/>
</dbReference>
<evidence type="ECO:0000313" key="1">
    <source>
        <dbReference type="EMBL" id="RZS75003.1"/>
    </source>
</evidence>
<reference evidence="1 2" key="1">
    <citation type="submission" date="2019-02" db="EMBL/GenBank/DDBJ databases">
        <title>Genomic Encyclopedia of Type Strains, Phase IV (KMG-IV): sequencing the most valuable type-strain genomes for metagenomic binning, comparative biology and taxonomic classification.</title>
        <authorList>
            <person name="Goeker M."/>
        </authorList>
    </citation>
    <scope>NUCLEOTIDE SEQUENCE [LARGE SCALE GENOMIC DNA]</scope>
    <source>
        <strain evidence="1 2">DSM 18116</strain>
    </source>
</reference>
<evidence type="ECO:0000313" key="2">
    <source>
        <dbReference type="Proteomes" id="UP000293874"/>
    </source>
</evidence>
<dbReference type="Gene3D" id="3.40.50.2000">
    <property type="entry name" value="Glycogen Phosphorylase B"/>
    <property type="match status" value="1"/>
</dbReference>
<sequence>MKKPGHKPHQNSRTTWFRKAFNLDLPHLGTACTVLMISTLNNRIANGHFLRIASKMPGIRFKLVLNEPIDDDVVRNHIGMLPANCSVFGAQHDLLPFYKEAHLVLNLSAPGEDSTISDRSILEAMACGRPVIVPDQDGKYDMVTDGREGFHIDPNNENKLLTAIRELCSDARIFYRFSVAARETALHFPLKQISQH</sequence>